<name>A0ABZ0KZF7_9BACL</name>
<dbReference type="RefSeq" id="WP_323692417.1">
    <property type="nucleotide sequence ID" value="NZ_CP116341.1"/>
</dbReference>
<dbReference type="Proteomes" id="UP001303532">
    <property type="component" value="Chromosome"/>
</dbReference>
<dbReference type="EMBL" id="CP116341">
    <property type="protein sequence ID" value="WOV84776.1"/>
    <property type="molecule type" value="Genomic_DNA"/>
</dbReference>
<evidence type="ECO:0000313" key="1">
    <source>
        <dbReference type="EMBL" id="WOV84776.1"/>
    </source>
</evidence>
<gene>
    <name evidence="1" type="ORF">PGH26_02280</name>
</gene>
<accession>A0ABZ0KZF7</accession>
<reference evidence="1 2" key="1">
    <citation type="submission" date="2023-01" db="EMBL/GenBank/DDBJ databases">
        <title>Sporosarcina sp. nov., isolated from Korean tranditional fermented seafood 'Jeotgal'.</title>
        <authorList>
            <person name="Yang A.-I."/>
        </authorList>
    </citation>
    <scope>NUCLEOTIDE SEQUENCE [LARGE SCALE GENOMIC DNA]</scope>
    <source>
        <strain evidence="1 2">B2O-1</strain>
    </source>
</reference>
<sequence>MAADTLEEMTSSIAKVWLPSDLDLATLVFQKPVGWPEAMAYETVRRSSDKITFAINTESDRFAGAAILLEEEELINEQTTQDLLEIIENTRNRIS</sequence>
<keyword evidence="2" id="KW-1185">Reference proteome</keyword>
<proteinExistence type="predicted"/>
<protein>
    <submittedName>
        <fullName evidence="1">Uncharacterized protein</fullName>
    </submittedName>
</protein>
<organism evidence="1 2">
    <name type="scientific">Sporosarcina jeotgali</name>
    <dbReference type="NCBI Taxonomy" id="3020056"/>
    <lineage>
        <taxon>Bacteria</taxon>
        <taxon>Bacillati</taxon>
        <taxon>Bacillota</taxon>
        <taxon>Bacilli</taxon>
        <taxon>Bacillales</taxon>
        <taxon>Caryophanaceae</taxon>
        <taxon>Sporosarcina</taxon>
    </lineage>
</organism>
<evidence type="ECO:0000313" key="2">
    <source>
        <dbReference type="Proteomes" id="UP001303532"/>
    </source>
</evidence>